<evidence type="ECO:0000313" key="2">
    <source>
        <dbReference type="EMBL" id="KAH9831861.1"/>
    </source>
</evidence>
<feature type="region of interest" description="Disordered" evidence="1">
    <location>
        <begin position="137"/>
        <end position="203"/>
    </location>
</feature>
<feature type="region of interest" description="Disordered" evidence="1">
    <location>
        <begin position="1"/>
        <end position="24"/>
    </location>
</feature>
<keyword evidence="3" id="KW-1185">Reference proteome</keyword>
<protein>
    <submittedName>
        <fullName evidence="2">Uncharacterized protein</fullName>
    </submittedName>
</protein>
<dbReference type="RefSeq" id="XP_047774958.1">
    <property type="nucleotide sequence ID" value="XM_047921792.1"/>
</dbReference>
<dbReference type="GeneID" id="72002524"/>
<reference evidence="2 3" key="1">
    <citation type="journal article" date="2021" name="Environ. Microbiol.">
        <title>Gene family expansions and transcriptome signatures uncover fungal adaptations to wood decay.</title>
        <authorList>
            <person name="Hage H."/>
            <person name="Miyauchi S."/>
            <person name="Viragh M."/>
            <person name="Drula E."/>
            <person name="Min B."/>
            <person name="Chaduli D."/>
            <person name="Navarro D."/>
            <person name="Favel A."/>
            <person name="Norest M."/>
            <person name="Lesage-Meessen L."/>
            <person name="Balint B."/>
            <person name="Merenyi Z."/>
            <person name="de Eugenio L."/>
            <person name="Morin E."/>
            <person name="Martinez A.T."/>
            <person name="Baldrian P."/>
            <person name="Stursova M."/>
            <person name="Martinez M.J."/>
            <person name="Novotny C."/>
            <person name="Magnuson J.K."/>
            <person name="Spatafora J.W."/>
            <person name="Maurice S."/>
            <person name="Pangilinan J."/>
            <person name="Andreopoulos W."/>
            <person name="LaButti K."/>
            <person name="Hundley H."/>
            <person name="Na H."/>
            <person name="Kuo A."/>
            <person name="Barry K."/>
            <person name="Lipzen A."/>
            <person name="Henrissat B."/>
            <person name="Riley R."/>
            <person name="Ahrendt S."/>
            <person name="Nagy L.G."/>
            <person name="Grigoriev I.V."/>
            <person name="Martin F."/>
            <person name="Rosso M.N."/>
        </authorList>
    </citation>
    <scope>NUCLEOTIDE SEQUENCE [LARGE SCALE GENOMIC DNA]</scope>
    <source>
        <strain evidence="2 3">CIRM-BRFM 1785</strain>
    </source>
</reference>
<proteinExistence type="predicted"/>
<accession>A0ABQ8K580</accession>
<evidence type="ECO:0000313" key="3">
    <source>
        <dbReference type="Proteomes" id="UP000814176"/>
    </source>
</evidence>
<sequence>MTATQRIRALESPTSTRHPHEVIHSQRNTKHELCSRACLQRLGRLLWDLLRLSASHHLRVAGDPNESPSFAVLWVATETRTLAERTKTDADGTDQSGGIQARASGSRELEGTADTRTAPFLAYDYLARPNFIALSSSKPDPLSTHIDSRSTEPAAAPPSDAFKAQRATVGPSAFGMKRNPARKRMTPVHHSNRSKNTTDWSTAARRYEGFSKGVLSLPRADANAERYSGWMVKRYVSDSRP</sequence>
<organism evidence="2 3">
    <name type="scientific">Rhodofomes roseus</name>
    <dbReference type="NCBI Taxonomy" id="34475"/>
    <lineage>
        <taxon>Eukaryota</taxon>
        <taxon>Fungi</taxon>
        <taxon>Dikarya</taxon>
        <taxon>Basidiomycota</taxon>
        <taxon>Agaricomycotina</taxon>
        <taxon>Agaricomycetes</taxon>
        <taxon>Polyporales</taxon>
        <taxon>Rhodofomes</taxon>
    </lineage>
</organism>
<name>A0ABQ8K580_9APHY</name>
<evidence type="ECO:0000256" key="1">
    <source>
        <dbReference type="SAM" id="MobiDB-lite"/>
    </source>
</evidence>
<gene>
    <name evidence="2" type="ORF">C8Q71DRAFT_726703</name>
</gene>
<feature type="region of interest" description="Disordered" evidence="1">
    <location>
        <begin position="87"/>
        <end position="112"/>
    </location>
</feature>
<dbReference type="Proteomes" id="UP000814176">
    <property type="component" value="Unassembled WGS sequence"/>
</dbReference>
<dbReference type="EMBL" id="JADCUA010000024">
    <property type="protein sequence ID" value="KAH9831861.1"/>
    <property type="molecule type" value="Genomic_DNA"/>
</dbReference>
<feature type="compositionally biased region" description="Basic residues" evidence="1">
    <location>
        <begin position="179"/>
        <end position="193"/>
    </location>
</feature>
<comment type="caution">
    <text evidence="2">The sequence shown here is derived from an EMBL/GenBank/DDBJ whole genome shotgun (WGS) entry which is preliminary data.</text>
</comment>